<keyword evidence="1" id="KW-0812">Transmembrane</keyword>
<feature type="transmembrane region" description="Helical" evidence="1">
    <location>
        <begin position="20"/>
        <end position="39"/>
    </location>
</feature>
<dbReference type="Pfam" id="PF09335">
    <property type="entry name" value="VTT_dom"/>
    <property type="match status" value="1"/>
</dbReference>
<feature type="domain" description="VTT" evidence="2">
    <location>
        <begin position="53"/>
        <end position="159"/>
    </location>
</feature>
<proteinExistence type="predicted"/>
<reference evidence="3 4" key="1">
    <citation type="submission" date="2024-03" db="EMBL/GenBank/DDBJ databases">
        <title>Pseudoalteromonas qingdaonensis sp. nov., isolated from the intestines of marine benthic organisms.</title>
        <authorList>
            <person name="Lin X."/>
            <person name="Fang S."/>
            <person name="Hu X."/>
        </authorList>
    </citation>
    <scope>NUCLEOTIDE SEQUENCE [LARGE SCALE GENOMIC DNA]</scope>
    <source>
        <strain evidence="3 4">YIC-827</strain>
    </source>
</reference>
<dbReference type="RefSeq" id="WP_342679551.1">
    <property type="nucleotide sequence ID" value="NZ_JBCGCU010000015.1"/>
</dbReference>
<feature type="transmembrane region" description="Helical" evidence="1">
    <location>
        <begin position="54"/>
        <end position="80"/>
    </location>
</feature>
<gene>
    <name evidence="3" type="ORF">WCN91_12535</name>
</gene>
<feature type="transmembrane region" description="Helical" evidence="1">
    <location>
        <begin position="109"/>
        <end position="131"/>
    </location>
</feature>
<sequence>MGICGRLIHKTRRWIHSRHMLSSVTLASFLESTIVPIPLEALLVPLMQARRDKIWAIALVATVGCMLGALFGYALGYYLFDMLGDWLIGLFSTPEQFAEVKAQMHSQGFWFVLTLGIVPIPFQIAMLAAGATHYSLWLFFLATAIARSLRYFGLALVVYYAGNKAEKVIRKHKLKGIAALSALVLGTWWLASSLSTAGVS</sequence>
<organism evidence="3 4">
    <name type="scientific">Pseudoalteromonas qingdaonensis</name>
    <dbReference type="NCBI Taxonomy" id="3131913"/>
    <lineage>
        <taxon>Bacteria</taxon>
        <taxon>Pseudomonadati</taxon>
        <taxon>Pseudomonadota</taxon>
        <taxon>Gammaproteobacteria</taxon>
        <taxon>Alteromonadales</taxon>
        <taxon>Pseudoalteromonadaceae</taxon>
        <taxon>Pseudoalteromonas</taxon>
    </lineage>
</organism>
<evidence type="ECO:0000256" key="1">
    <source>
        <dbReference type="SAM" id="Phobius"/>
    </source>
</evidence>
<dbReference type="PANTHER" id="PTHR42709:SF11">
    <property type="entry name" value="DEDA FAMILY PROTEIN"/>
    <property type="match status" value="1"/>
</dbReference>
<keyword evidence="4" id="KW-1185">Reference proteome</keyword>
<dbReference type="InterPro" id="IPR032816">
    <property type="entry name" value="VTT_dom"/>
</dbReference>
<dbReference type="PANTHER" id="PTHR42709">
    <property type="entry name" value="ALKALINE PHOSPHATASE LIKE PROTEIN"/>
    <property type="match status" value="1"/>
</dbReference>
<name>A0ABU9MY97_9GAMM</name>
<keyword evidence="1" id="KW-0472">Membrane</keyword>
<evidence type="ECO:0000259" key="2">
    <source>
        <dbReference type="Pfam" id="PF09335"/>
    </source>
</evidence>
<accession>A0ABU9MY97</accession>
<comment type="caution">
    <text evidence="3">The sequence shown here is derived from an EMBL/GenBank/DDBJ whole genome shotgun (WGS) entry which is preliminary data.</text>
</comment>
<feature type="transmembrane region" description="Helical" evidence="1">
    <location>
        <begin position="137"/>
        <end position="162"/>
    </location>
</feature>
<protein>
    <submittedName>
        <fullName evidence="3">VTT domain-containing protein</fullName>
    </submittedName>
</protein>
<evidence type="ECO:0000313" key="4">
    <source>
        <dbReference type="Proteomes" id="UP001447008"/>
    </source>
</evidence>
<dbReference type="Proteomes" id="UP001447008">
    <property type="component" value="Unassembled WGS sequence"/>
</dbReference>
<keyword evidence="1" id="KW-1133">Transmembrane helix</keyword>
<dbReference type="InterPro" id="IPR051311">
    <property type="entry name" value="DedA_domain"/>
</dbReference>
<feature type="transmembrane region" description="Helical" evidence="1">
    <location>
        <begin position="174"/>
        <end position="191"/>
    </location>
</feature>
<dbReference type="EMBL" id="JBCGCU010000015">
    <property type="protein sequence ID" value="MEM0516227.1"/>
    <property type="molecule type" value="Genomic_DNA"/>
</dbReference>
<evidence type="ECO:0000313" key="3">
    <source>
        <dbReference type="EMBL" id="MEM0516227.1"/>
    </source>
</evidence>